<accession>A0A1J0R630</accession>
<evidence type="ECO:0000256" key="8">
    <source>
        <dbReference type="SAM" id="SignalP"/>
    </source>
</evidence>
<proteinExistence type="predicted"/>
<comment type="function">
    <text evidence="1">VSG forms a coat on the surface of the parasite. The trypanosome evades the immune response of the host by expressing a series of antigenically distinct VSGs from an estimated 1000 VSG genes.</text>
</comment>
<evidence type="ECO:0000256" key="1">
    <source>
        <dbReference type="ARBA" id="ARBA00002523"/>
    </source>
</evidence>
<feature type="signal peptide" evidence="8">
    <location>
        <begin position="1"/>
        <end position="27"/>
    </location>
</feature>
<dbReference type="GO" id="GO:0005886">
    <property type="term" value="C:plasma membrane"/>
    <property type="evidence" value="ECO:0007669"/>
    <property type="project" value="UniProtKB-SubCell"/>
</dbReference>
<evidence type="ECO:0000256" key="5">
    <source>
        <dbReference type="ARBA" id="ARBA00023136"/>
    </source>
</evidence>
<evidence type="ECO:0000256" key="2">
    <source>
        <dbReference type="ARBA" id="ARBA00004609"/>
    </source>
</evidence>
<dbReference type="EMBL" id="KX699287">
    <property type="protein sequence ID" value="APD73243.1"/>
    <property type="molecule type" value="Genomic_DNA"/>
</dbReference>
<name>A0A1J0R630_9TRYP</name>
<feature type="chain" id="PRO_5012746248" evidence="8">
    <location>
        <begin position="28"/>
        <end position="504"/>
    </location>
</feature>
<keyword evidence="6" id="KW-0325">Glycoprotein</keyword>
<keyword evidence="8" id="KW-0732">Signal</keyword>
<sequence>MPIGNNNTKRNCILSILAIGSLTLANGQVQGGLDTAAQAISTTCHEARYVLGLAEIFEAEAADIHRNFLDLQTAAFAYEIAVAMPADETTKIGRRALSLLSLQRYASAADGARAAAKTKQQAAAQLRQRAGRLLGMREAKIVSITNKGSTTATADGKWPEASTVKADISTNLATVADTNCSIDNLDAEDGPKKKDIKHDSIFKVKLLADANFKPKSISIHAVVKGSGFANNWADSNNHKGVLVNGGGPARDNFWGAKINDIENTDAPEDKDLFADADKRSACKTESIEGEWAGLSAEAIARWICRATTAKAFIPKPPTDESLGDLKTDKKLAKLILVLTKGPESPKEQEITDPEPTVKSFLGADEPSFSKTFVKYVKEEEQTLTFGQDKFTGTLLNLAADPAGSELLAYLTTAAAMKHEFKPQLSETKEEDCNKKDQKECSSPCKWSPKAEGKKCKLDKEAKEAVEKAAQETEGKYDKTTTNTTVSNSFVIKRAPLLLAFCFYN</sequence>
<keyword evidence="3" id="KW-1003">Cell membrane</keyword>
<dbReference type="InterPro" id="IPR027446">
    <property type="entry name" value="VSG_C_dom_sf"/>
</dbReference>
<keyword evidence="4" id="KW-0336">GPI-anchor</keyword>
<dbReference type="SUPFAM" id="SSF58087">
    <property type="entry name" value="Variant surface glycoprotein (N-terminal domain)"/>
    <property type="match status" value="1"/>
</dbReference>
<dbReference type="VEuPathDB" id="TriTrypDB:Tb427_000264400"/>
<dbReference type="VEuPathDB" id="TriTrypDB:Tb1125.Tb09.v4.0166"/>
<dbReference type="SUPFAM" id="SSF118251">
    <property type="entry name" value="Variant surface glycoprotein MITAT 1.2, VSG 221, C-terminal domain"/>
    <property type="match status" value="1"/>
</dbReference>
<keyword evidence="5" id="KW-0472">Membrane</keyword>
<keyword evidence="7" id="KW-0449">Lipoprotein</keyword>
<evidence type="ECO:0000256" key="6">
    <source>
        <dbReference type="ARBA" id="ARBA00023180"/>
    </source>
</evidence>
<evidence type="ECO:0000256" key="4">
    <source>
        <dbReference type="ARBA" id="ARBA00022622"/>
    </source>
</evidence>
<evidence type="ECO:0000256" key="7">
    <source>
        <dbReference type="ARBA" id="ARBA00023288"/>
    </source>
</evidence>
<organism evidence="9">
    <name type="scientific">Trypanosoma brucei</name>
    <dbReference type="NCBI Taxonomy" id="5691"/>
    <lineage>
        <taxon>Eukaryota</taxon>
        <taxon>Discoba</taxon>
        <taxon>Euglenozoa</taxon>
        <taxon>Kinetoplastea</taxon>
        <taxon>Metakinetoplastina</taxon>
        <taxon>Trypanosomatida</taxon>
        <taxon>Trypanosomatidae</taxon>
        <taxon>Trypanosoma</taxon>
    </lineage>
</organism>
<reference evidence="9" key="1">
    <citation type="submission" date="2016-08" db="EMBL/GenBank/DDBJ databases">
        <title>VSG repertoire of Trypanosoma brucei EATRO 1125.</title>
        <authorList>
            <person name="Cross G.A."/>
        </authorList>
    </citation>
    <scope>NUCLEOTIDE SEQUENCE</scope>
    <source>
        <strain evidence="9">EATRO 1125</strain>
    </source>
</reference>
<dbReference type="GO" id="GO:0098552">
    <property type="term" value="C:side of membrane"/>
    <property type="evidence" value="ECO:0007669"/>
    <property type="project" value="UniProtKB-KW"/>
</dbReference>
<evidence type="ECO:0000313" key="9">
    <source>
        <dbReference type="EMBL" id="APD73243.1"/>
    </source>
</evidence>
<dbReference type="AlphaFoldDB" id="A0A1J0R630"/>
<protein>
    <submittedName>
        <fullName evidence="9">Variant surface glycoprotein 1125.478</fullName>
    </submittedName>
</protein>
<comment type="subcellular location">
    <subcellularLocation>
        <location evidence="2">Cell membrane</location>
        <topology evidence="2">Lipid-anchor</topology>
        <topology evidence="2">GPI-anchor</topology>
    </subcellularLocation>
</comment>
<dbReference type="Gene3D" id="4.10.110.20">
    <property type="entry name" value="Variant surface glycoprotein MITAT 1.2, VSG 221, C-terminal domain"/>
    <property type="match status" value="1"/>
</dbReference>
<evidence type="ECO:0000256" key="3">
    <source>
        <dbReference type="ARBA" id="ARBA00022475"/>
    </source>
</evidence>